<dbReference type="Gene3D" id="2.40.70.10">
    <property type="entry name" value="Acid Proteases"/>
    <property type="match status" value="1"/>
</dbReference>
<feature type="compositionally biased region" description="Gly residues" evidence="1">
    <location>
        <begin position="174"/>
        <end position="189"/>
    </location>
</feature>
<sequence>MCPPTTSDSSSKDSPSESYARLSCKRCRSPAATMPLPISASGALVPTRIDLLPPRKRFRDSYSSEESIEEDINVGVGVEVDTGIGMRVEVARDDRIRDIEAGQRQLEVGCSISNRERELSCQRGSEGLRQARRTRYYDRLRFRRLEAFTVTRLEALEAREANRNLRLGNDNDEGGSGNGDGNENRGGNGNVNHNENDRGARSVVRECTYQDFMKCQPLNFQGTEGVFGLIRWFEKIETVFHISNYPEKCQRELMKLMTEVYCPRNKIQKMERELWNLTMKNNDLATYTQRFKELTMMCSKMVPEEEDRVEKFIVGLPDNIHGNVMAVEPTRLQDVVRIANNLMDQKLKGYAVRNVENKRRLDINQRDYRRPQPPFKRQNFRGQNVARAYTAGTNKRKVYARFCLFTTSGHYKSECPKLKNQDSRNKTGNIARNVSEARGKAYVLGGGDADLNSNTITVDRRIAEANTVLRGCTLGLLGHPFNIDLIPVELGSFNIIIGMDWLANHHAVIICDEKIVRIPYGDEVMIV</sequence>
<protein>
    <submittedName>
        <fullName evidence="3">Reverse transcriptase domain-containing protein</fullName>
    </submittedName>
</protein>
<dbReference type="InterPro" id="IPR005162">
    <property type="entry name" value="Retrotrans_gag_dom"/>
</dbReference>
<name>A0ABQ5AEQ1_9ASTR</name>
<dbReference type="Pfam" id="PF03732">
    <property type="entry name" value="Retrotrans_gag"/>
    <property type="match status" value="1"/>
</dbReference>
<reference evidence="3" key="1">
    <citation type="journal article" date="2022" name="Int. J. Mol. Sci.">
        <title>Draft Genome of Tanacetum Coccineum: Genomic Comparison of Closely Related Tanacetum-Family Plants.</title>
        <authorList>
            <person name="Yamashiro T."/>
            <person name="Shiraishi A."/>
            <person name="Nakayama K."/>
            <person name="Satake H."/>
        </authorList>
    </citation>
    <scope>NUCLEOTIDE SEQUENCE</scope>
</reference>
<organism evidence="3 4">
    <name type="scientific">Tanacetum coccineum</name>
    <dbReference type="NCBI Taxonomy" id="301880"/>
    <lineage>
        <taxon>Eukaryota</taxon>
        <taxon>Viridiplantae</taxon>
        <taxon>Streptophyta</taxon>
        <taxon>Embryophyta</taxon>
        <taxon>Tracheophyta</taxon>
        <taxon>Spermatophyta</taxon>
        <taxon>Magnoliopsida</taxon>
        <taxon>eudicotyledons</taxon>
        <taxon>Gunneridae</taxon>
        <taxon>Pentapetalae</taxon>
        <taxon>asterids</taxon>
        <taxon>campanulids</taxon>
        <taxon>Asterales</taxon>
        <taxon>Asteraceae</taxon>
        <taxon>Asteroideae</taxon>
        <taxon>Anthemideae</taxon>
        <taxon>Anthemidinae</taxon>
        <taxon>Tanacetum</taxon>
    </lineage>
</organism>
<gene>
    <name evidence="3" type="ORF">Tco_0820825</name>
</gene>
<dbReference type="Proteomes" id="UP001151760">
    <property type="component" value="Unassembled WGS sequence"/>
</dbReference>
<feature type="domain" description="Retrotransposon gag" evidence="2">
    <location>
        <begin position="251"/>
        <end position="317"/>
    </location>
</feature>
<dbReference type="GO" id="GO:0003964">
    <property type="term" value="F:RNA-directed DNA polymerase activity"/>
    <property type="evidence" value="ECO:0007669"/>
    <property type="project" value="UniProtKB-KW"/>
</dbReference>
<evidence type="ECO:0000259" key="2">
    <source>
        <dbReference type="Pfam" id="PF03732"/>
    </source>
</evidence>
<feature type="region of interest" description="Disordered" evidence="1">
    <location>
        <begin position="166"/>
        <end position="197"/>
    </location>
</feature>
<keyword evidence="3" id="KW-0548">Nucleotidyltransferase</keyword>
<dbReference type="PANTHER" id="PTHR15503">
    <property type="entry name" value="LDOC1 RELATED"/>
    <property type="match status" value="1"/>
</dbReference>
<evidence type="ECO:0000256" key="1">
    <source>
        <dbReference type="SAM" id="MobiDB-lite"/>
    </source>
</evidence>
<keyword evidence="3" id="KW-0695">RNA-directed DNA polymerase</keyword>
<dbReference type="EMBL" id="BQNB010012134">
    <property type="protein sequence ID" value="GJS99655.1"/>
    <property type="molecule type" value="Genomic_DNA"/>
</dbReference>
<dbReference type="Pfam" id="PF08284">
    <property type="entry name" value="RVP_2"/>
    <property type="match status" value="1"/>
</dbReference>
<accession>A0ABQ5AEQ1</accession>
<dbReference type="InterPro" id="IPR032567">
    <property type="entry name" value="RTL1-rel"/>
</dbReference>
<evidence type="ECO:0000313" key="4">
    <source>
        <dbReference type="Proteomes" id="UP001151760"/>
    </source>
</evidence>
<dbReference type="InterPro" id="IPR021109">
    <property type="entry name" value="Peptidase_aspartic_dom_sf"/>
</dbReference>
<comment type="caution">
    <text evidence="3">The sequence shown here is derived from an EMBL/GenBank/DDBJ whole genome shotgun (WGS) entry which is preliminary data.</text>
</comment>
<dbReference type="PANTHER" id="PTHR15503:SF45">
    <property type="entry name" value="RNA-DIRECTED DNA POLYMERASE HOMOLOG"/>
    <property type="match status" value="1"/>
</dbReference>
<keyword evidence="3" id="KW-0808">Transferase</keyword>
<evidence type="ECO:0000313" key="3">
    <source>
        <dbReference type="EMBL" id="GJS99655.1"/>
    </source>
</evidence>
<reference evidence="3" key="2">
    <citation type="submission" date="2022-01" db="EMBL/GenBank/DDBJ databases">
        <authorList>
            <person name="Yamashiro T."/>
            <person name="Shiraishi A."/>
            <person name="Satake H."/>
            <person name="Nakayama K."/>
        </authorList>
    </citation>
    <scope>NUCLEOTIDE SEQUENCE</scope>
</reference>
<keyword evidence="4" id="KW-1185">Reference proteome</keyword>
<proteinExistence type="predicted"/>